<feature type="region of interest" description="Disordered" evidence="1">
    <location>
        <begin position="179"/>
        <end position="214"/>
    </location>
</feature>
<evidence type="ECO:0000256" key="1">
    <source>
        <dbReference type="SAM" id="MobiDB-lite"/>
    </source>
</evidence>
<proteinExistence type="predicted"/>
<accession>A0A168NWB6</accession>
<evidence type="ECO:0000313" key="2">
    <source>
        <dbReference type="EMBL" id="SAM01328.1"/>
    </source>
</evidence>
<organism evidence="2">
    <name type="scientific">Absidia glauca</name>
    <name type="common">Pin mould</name>
    <dbReference type="NCBI Taxonomy" id="4829"/>
    <lineage>
        <taxon>Eukaryota</taxon>
        <taxon>Fungi</taxon>
        <taxon>Fungi incertae sedis</taxon>
        <taxon>Mucoromycota</taxon>
        <taxon>Mucoromycotina</taxon>
        <taxon>Mucoromycetes</taxon>
        <taxon>Mucorales</taxon>
        <taxon>Cunninghamellaceae</taxon>
        <taxon>Absidia</taxon>
    </lineage>
</organism>
<gene>
    <name evidence="2" type="primary">ABSGL_07069.1 scaffold 8717</name>
</gene>
<feature type="compositionally biased region" description="Basic residues" evidence="1">
    <location>
        <begin position="97"/>
        <end position="107"/>
    </location>
</feature>
<dbReference type="OrthoDB" id="426882at2759"/>
<sequence length="214" mass="24208">MGQYSLFDSAMASLHPSDKTSLPDTMQTSILVEQIGKDRSWSREQVKEDIAILEKNRLFLVRDLRALSEHSWSVIETLPLVRDLLRQAINDQTEKKKDKKNKKKNKKKERDGLFDPVPPEVMTDALMDDPETIRNTIRNGSIDMGKDLLPSSSPPLDQFDNHKKSVSFANQAGLIPALDSLDETTSSSSEEDMVKTKQRGPIKYMSQERLHGGL</sequence>
<name>A0A168NWB6_ABSGL</name>
<dbReference type="EMBL" id="LT553527">
    <property type="protein sequence ID" value="SAM01328.1"/>
    <property type="molecule type" value="Genomic_DNA"/>
</dbReference>
<dbReference type="Proteomes" id="UP000078561">
    <property type="component" value="Unassembled WGS sequence"/>
</dbReference>
<feature type="region of interest" description="Disordered" evidence="1">
    <location>
        <begin position="92"/>
        <end position="123"/>
    </location>
</feature>
<reference evidence="2" key="1">
    <citation type="submission" date="2016-04" db="EMBL/GenBank/DDBJ databases">
        <authorList>
            <person name="Evans L.H."/>
            <person name="Alamgir A."/>
            <person name="Owens N."/>
            <person name="Weber N.D."/>
            <person name="Virtaneva K."/>
            <person name="Barbian K."/>
            <person name="Babar A."/>
            <person name="Rosenke K."/>
        </authorList>
    </citation>
    <scope>NUCLEOTIDE SEQUENCE [LARGE SCALE GENOMIC DNA]</scope>
    <source>
        <strain evidence="2">CBS 101.48</strain>
    </source>
</reference>
<evidence type="ECO:0000313" key="3">
    <source>
        <dbReference type="Proteomes" id="UP000078561"/>
    </source>
</evidence>
<dbReference type="AlphaFoldDB" id="A0A168NWB6"/>
<dbReference type="InParanoid" id="A0A168NWB6"/>
<keyword evidence="3" id="KW-1185">Reference proteome</keyword>
<protein>
    <submittedName>
        <fullName evidence="2">Uncharacterized protein</fullName>
    </submittedName>
</protein>